<reference evidence="2 3" key="1">
    <citation type="submission" date="2023-07" db="EMBL/GenBank/DDBJ databases">
        <title>Paenibacillus sp. JX-17 nov. isolated from soil.</title>
        <authorList>
            <person name="Wan Y."/>
            <person name="Liu B."/>
        </authorList>
    </citation>
    <scope>NUCLEOTIDE SEQUENCE [LARGE SCALE GENOMIC DNA]</scope>
    <source>
        <strain evidence="2 3">JX-17</strain>
    </source>
</reference>
<dbReference type="EMBL" id="JAUQTB010000006">
    <property type="protein sequence ID" value="MDO7907154.1"/>
    <property type="molecule type" value="Genomic_DNA"/>
</dbReference>
<comment type="caution">
    <text evidence="2">The sequence shown here is derived from an EMBL/GenBank/DDBJ whole genome shotgun (WGS) entry which is preliminary data.</text>
</comment>
<keyword evidence="1" id="KW-0472">Membrane</keyword>
<keyword evidence="3" id="KW-1185">Reference proteome</keyword>
<dbReference type="RefSeq" id="WP_305024360.1">
    <property type="nucleotide sequence ID" value="NZ_JAUQTB010000006.1"/>
</dbReference>
<name>A0ABT9CD12_9BACL</name>
<evidence type="ECO:0000313" key="3">
    <source>
        <dbReference type="Proteomes" id="UP001240171"/>
    </source>
</evidence>
<keyword evidence="1" id="KW-1133">Transmembrane helix</keyword>
<organism evidence="2 3">
    <name type="scientific">Paenibacillus lacisoli</name>
    <dbReference type="NCBI Taxonomy" id="3064525"/>
    <lineage>
        <taxon>Bacteria</taxon>
        <taxon>Bacillati</taxon>
        <taxon>Bacillota</taxon>
        <taxon>Bacilli</taxon>
        <taxon>Bacillales</taxon>
        <taxon>Paenibacillaceae</taxon>
        <taxon>Paenibacillus</taxon>
    </lineage>
</organism>
<feature type="transmembrane region" description="Helical" evidence="1">
    <location>
        <begin position="38"/>
        <end position="56"/>
    </location>
</feature>
<dbReference type="Proteomes" id="UP001240171">
    <property type="component" value="Unassembled WGS sequence"/>
</dbReference>
<keyword evidence="1" id="KW-0812">Transmembrane</keyword>
<sequence>MKIQYRWSKLLMNTGSCVLFILTAIGLVAYGISAISGSWLLGIPSIYLGVTVLLFISRLSIHYFKRLFHSNRTLLAYDDNGLYGAGRFVPWSSILRVQEQGTQIGRWFSLESTSWIFYLKDGSEWKVTTDELLSPQEWKQARSVVRNGVHERGWKSIRKRV</sequence>
<evidence type="ECO:0008006" key="4">
    <source>
        <dbReference type="Google" id="ProtNLM"/>
    </source>
</evidence>
<proteinExistence type="predicted"/>
<accession>A0ABT9CD12</accession>
<evidence type="ECO:0000256" key="1">
    <source>
        <dbReference type="SAM" id="Phobius"/>
    </source>
</evidence>
<evidence type="ECO:0000313" key="2">
    <source>
        <dbReference type="EMBL" id="MDO7907154.1"/>
    </source>
</evidence>
<feature type="transmembrane region" description="Helical" evidence="1">
    <location>
        <begin position="12"/>
        <end position="32"/>
    </location>
</feature>
<gene>
    <name evidence="2" type="ORF">Q5741_12115</name>
</gene>
<protein>
    <recommendedName>
        <fullName evidence="4">PH domain-containing protein</fullName>
    </recommendedName>
</protein>